<evidence type="ECO:0000256" key="1">
    <source>
        <dbReference type="ARBA" id="ARBA00004141"/>
    </source>
</evidence>
<feature type="transmembrane region" description="Helical" evidence="5">
    <location>
        <begin position="141"/>
        <end position="161"/>
    </location>
</feature>
<dbReference type="RefSeq" id="WP_191596155.1">
    <property type="nucleotide sequence ID" value="NZ_JACYFC010000011.1"/>
</dbReference>
<comment type="caution">
    <text evidence="7">The sequence shown here is derived from an EMBL/GenBank/DDBJ whole genome shotgun (WGS) entry which is preliminary data.</text>
</comment>
<evidence type="ECO:0000259" key="6">
    <source>
        <dbReference type="Pfam" id="PF00892"/>
    </source>
</evidence>
<dbReference type="EMBL" id="JACYFC010000011">
    <property type="protein sequence ID" value="MBD5772773.1"/>
    <property type="molecule type" value="Genomic_DNA"/>
</dbReference>
<feature type="transmembrane region" description="Helical" evidence="5">
    <location>
        <begin position="115"/>
        <end position="135"/>
    </location>
</feature>
<proteinExistence type="predicted"/>
<feature type="transmembrane region" description="Helical" evidence="5">
    <location>
        <begin position="267"/>
        <end position="285"/>
    </location>
</feature>
<feature type="domain" description="EamA" evidence="6">
    <location>
        <begin position="143"/>
        <end position="284"/>
    </location>
</feature>
<dbReference type="Proteomes" id="UP000604161">
    <property type="component" value="Unassembled WGS sequence"/>
</dbReference>
<name>A0ABR8P564_9GAMM</name>
<feature type="transmembrane region" description="Helical" evidence="5">
    <location>
        <begin position="214"/>
        <end position="234"/>
    </location>
</feature>
<comment type="subcellular location">
    <subcellularLocation>
        <location evidence="1">Membrane</location>
        <topology evidence="1">Multi-pass membrane protein</topology>
    </subcellularLocation>
</comment>
<evidence type="ECO:0000256" key="3">
    <source>
        <dbReference type="ARBA" id="ARBA00022989"/>
    </source>
</evidence>
<organism evidence="7 8">
    <name type="scientific">Marinomonas colpomeniae</name>
    <dbReference type="NCBI Taxonomy" id="2774408"/>
    <lineage>
        <taxon>Bacteria</taxon>
        <taxon>Pseudomonadati</taxon>
        <taxon>Pseudomonadota</taxon>
        <taxon>Gammaproteobacteria</taxon>
        <taxon>Oceanospirillales</taxon>
        <taxon>Oceanospirillaceae</taxon>
        <taxon>Marinomonas</taxon>
    </lineage>
</organism>
<dbReference type="Gene3D" id="1.10.3730.20">
    <property type="match status" value="1"/>
</dbReference>
<accession>A0ABR8P564</accession>
<keyword evidence="8" id="KW-1185">Reference proteome</keyword>
<evidence type="ECO:0000313" key="7">
    <source>
        <dbReference type="EMBL" id="MBD5772773.1"/>
    </source>
</evidence>
<dbReference type="SUPFAM" id="SSF103481">
    <property type="entry name" value="Multidrug resistance efflux transporter EmrE"/>
    <property type="match status" value="2"/>
</dbReference>
<feature type="transmembrane region" description="Helical" evidence="5">
    <location>
        <begin position="86"/>
        <end position="108"/>
    </location>
</feature>
<feature type="transmembrane region" description="Helical" evidence="5">
    <location>
        <begin position="173"/>
        <end position="194"/>
    </location>
</feature>
<dbReference type="InterPro" id="IPR000620">
    <property type="entry name" value="EamA_dom"/>
</dbReference>
<evidence type="ECO:0000256" key="4">
    <source>
        <dbReference type="ARBA" id="ARBA00023136"/>
    </source>
</evidence>
<dbReference type="Pfam" id="PF00892">
    <property type="entry name" value="EamA"/>
    <property type="match status" value="2"/>
</dbReference>
<keyword evidence="4 5" id="KW-0472">Membrane</keyword>
<protein>
    <submittedName>
        <fullName evidence="7">EamA family transporter</fullName>
    </submittedName>
</protein>
<evidence type="ECO:0000256" key="2">
    <source>
        <dbReference type="ARBA" id="ARBA00022692"/>
    </source>
</evidence>
<feature type="domain" description="EamA" evidence="6">
    <location>
        <begin position="6"/>
        <end position="130"/>
    </location>
</feature>
<sequence length="299" mass="32422">MTPKDMLLGLAIIFAWGLNFIAIRWGLDEMTPMMLGGFRFLIIAVIGSFFFSRPKTPWLWIAGYALSLNFGQFAFLFSAMHFGMPAGLASLVLQSQAIFTLLFAVLFLKEYVRPYQLIAISIAAGGLAVIGLNGGNTTMTVLGFALTLAGASSWALGNIFTKTISKKGYDANVNLIIWSCWIPPVPFFLSAYFIDGSDVMWQNITSINWKTAATLAYLSIVATVCGYGLWNYLLSRYPAGTVAPLALGVPVVGLTSAALILNEQISHIQWIGILLVLAGLVLNTLGGRWLTKKSQTSAT</sequence>
<evidence type="ECO:0000313" key="8">
    <source>
        <dbReference type="Proteomes" id="UP000604161"/>
    </source>
</evidence>
<feature type="transmembrane region" description="Helical" evidence="5">
    <location>
        <begin position="33"/>
        <end position="51"/>
    </location>
</feature>
<dbReference type="PANTHER" id="PTHR32322">
    <property type="entry name" value="INNER MEMBRANE TRANSPORTER"/>
    <property type="match status" value="1"/>
</dbReference>
<gene>
    <name evidence="7" type="ORF">IF202_17235</name>
</gene>
<feature type="transmembrane region" description="Helical" evidence="5">
    <location>
        <begin position="7"/>
        <end position="27"/>
    </location>
</feature>
<keyword evidence="2 5" id="KW-0812">Transmembrane</keyword>
<keyword evidence="3 5" id="KW-1133">Transmembrane helix</keyword>
<dbReference type="InterPro" id="IPR050638">
    <property type="entry name" value="AA-Vitamin_Transporters"/>
</dbReference>
<feature type="transmembrane region" description="Helical" evidence="5">
    <location>
        <begin position="58"/>
        <end position="80"/>
    </location>
</feature>
<evidence type="ECO:0000256" key="5">
    <source>
        <dbReference type="SAM" id="Phobius"/>
    </source>
</evidence>
<dbReference type="InterPro" id="IPR037185">
    <property type="entry name" value="EmrE-like"/>
</dbReference>
<feature type="transmembrane region" description="Helical" evidence="5">
    <location>
        <begin position="241"/>
        <end position="261"/>
    </location>
</feature>
<dbReference type="PANTHER" id="PTHR32322:SF9">
    <property type="entry name" value="AMINO-ACID METABOLITE EFFLUX PUMP-RELATED"/>
    <property type="match status" value="1"/>
</dbReference>
<reference evidence="7 8" key="1">
    <citation type="submission" date="2020-09" db="EMBL/GenBank/DDBJ databases">
        <title>Marinomonas sp. nov., isolated from the cysticercosis algae of Qingdao, China.</title>
        <authorList>
            <person name="Sun X."/>
        </authorList>
    </citation>
    <scope>NUCLEOTIDE SEQUENCE [LARGE SCALE GENOMIC DNA]</scope>
    <source>
        <strain evidence="7 8">SM2066</strain>
    </source>
</reference>